<dbReference type="Proteomes" id="UP000248857">
    <property type="component" value="Unassembled WGS sequence"/>
</dbReference>
<keyword evidence="2" id="KW-0328">Glycosyltransferase</keyword>
<evidence type="ECO:0000313" key="2">
    <source>
        <dbReference type="EMBL" id="PZD74161.1"/>
    </source>
</evidence>
<dbReference type="SUPFAM" id="SSF53756">
    <property type="entry name" value="UDP-Glycosyltransferase/glycogen phosphorylase"/>
    <property type="match status" value="1"/>
</dbReference>
<evidence type="ECO:0000313" key="3">
    <source>
        <dbReference type="Proteomes" id="UP000248857"/>
    </source>
</evidence>
<dbReference type="RefSeq" id="WP_110985198.1">
    <property type="nucleotide sequence ID" value="NZ_CAWNWM010000003.1"/>
</dbReference>
<gene>
    <name evidence="2" type="primary">pimB_2</name>
    <name evidence="2" type="ORF">C1752_01221</name>
</gene>
<accession>A0A2W1K0M5</accession>
<name>A0A2W1K0M5_9CYAN</name>
<keyword evidence="3" id="KW-1185">Reference proteome</keyword>
<reference evidence="2 3" key="1">
    <citation type="journal article" date="2018" name="Sci. Rep.">
        <title>A novel species of the marine cyanobacterium Acaryochloris with a unique pigment content and lifestyle.</title>
        <authorList>
            <person name="Partensky F."/>
            <person name="Six C."/>
            <person name="Ratin M."/>
            <person name="Garczarek L."/>
            <person name="Vaulot D."/>
            <person name="Probert I."/>
            <person name="Calteau A."/>
            <person name="Gourvil P."/>
            <person name="Marie D."/>
            <person name="Grebert T."/>
            <person name="Bouchier C."/>
            <person name="Le Panse S."/>
            <person name="Gachenot M."/>
            <person name="Rodriguez F."/>
            <person name="Garrido J.L."/>
        </authorList>
    </citation>
    <scope>NUCLEOTIDE SEQUENCE [LARGE SCALE GENOMIC DNA]</scope>
    <source>
        <strain evidence="2 3">RCC1774</strain>
    </source>
</reference>
<dbReference type="GO" id="GO:0043750">
    <property type="term" value="F:phosphatidylinositol alpha-mannosyltransferase activity"/>
    <property type="evidence" value="ECO:0007669"/>
    <property type="project" value="UniProtKB-EC"/>
</dbReference>
<dbReference type="Pfam" id="PF13439">
    <property type="entry name" value="Glyco_transf_4"/>
    <property type="match status" value="1"/>
</dbReference>
<dbReference type="InterPro" id="IPR028098">
    <property type="entry name" value="Glyco_trans_4-like_N"/>
</dbReference>
<evidence type="ECO:0000259" key="1">
    <source>
        <dbReference type="Pfam" id="PF13439"/>
    </source>
</evidence>
<dbReference type="AlphaFoldDB" id="A0A2W1K0M5"/>
<dbReference type="EC" id="2.4.1.345" evidence="2"/>
<organism evidence="2 3">
    <name type="scientific">Acaryochloris thomasi RCC1774</name>
    <dbReference type="NCBI Taxonomy" id="1764569"/>
    <lineage>
        <taxon>Bacteria</taxon>
        <taxon>Bacillati</taxon>
        <taxon>Cyanobacteriota</taxon>
        <taxon>Cyanophyceae</taxon>
        <taxon>Acaryochloridales</taxon>
        <taxon>Acaryochloridaceae</taxon>
        <taxon>Acaryochloris</taxon>
        <taxon>Acaryochloris thomasi</taxon>
    </lineage>
</organism>
<protein>
    <submittedName>
        <fullName evidence="2">GDP-mannose-dependent alpha-(1-6)-phosphatidylinositol monomannoside mannosyltransferase</fullName>
        <ecNumber evidence="2">2.4.1.345</ecNumber>
    </submittedName>
</protein>
<comment type="caution">
    <text evidence="2">The sequence shown here is derived from an EMBL/GenBank/DDBJ whole genome shotgun (WGS) entry which is preliminary data.</text>
</comment>
<keyword evidence="2" id="KW-0808">Transferase</keyword>
<dbReference type="OrthoDB" id="526268at2"/>
<dbReference type="Gene3D" id="3.40.50.2000">
    <property type="entry name" value="Glycogen Phosphorylase B"/>
    <property type="match status" value="2"/>
</dbReference>
<dbReference type="PANTHER" id="PTHR12526">
    <property type="entry name" value="GLYCOSYLTRANSFERASE"/>
    <property type="match status" value="1"/>
</dbReference>
<dbReference type="EMBL" id="PQWO01000003">
    <property type="protein sequence ID" value="PZD74161.1"/>
    <property type="molecule type" value="Genomic_DNA"/>
</dbReference>
<proteinExistence type="predicted"/>
<dbReference type="Pfam" id="PF13692">
    <property type="entry name" value="Glyco_trans_1_4"/>
    <property type="match status" value="1"/>
</dbReference>
<sequence>MTVSAAESLCLKLEEETRTLFLTRYAPYPPSSGAPLRNWQNINALMLLGPVAVFSISGFKGEAVDDSELPPGLTLWKHHKLDTFTQPRSMAEKFSQWLISDQLPGSRLLTDVVVSEKLKSLIQEFKPNLVIFEELWLYAYLPVVKEFGCRVILDNHNIEGPLYLDKQSQNQDLLNRIKISFIFQKIKTIEHRFANQANQVWLCSQADAEQFLDRYETSTQLCVVPNGVDVNFYSSVRLGNCHLPRDIAEDQQVLLFIGRYSYTPNAVAARLLLEQIFPKLQRLYPDCLLVLVGASPTQQMLATSQSAKNIWITDFVSDVRPYLALSTAVIVPLIDGGGTRLKILEAFASGRPVVSTTKGAEGLNVEDGKQILIRDSVDELVKGIGDLWSDSDHKGKLIERAYELVKNNYSWEANARAIIKNLKFLQQ</sequence>
<dbReference type="CDD" id="cd03801">
    <property type="entry name" value="GT4_PimA-like"/>
    <property type="match status" value="1"/>
</dbReference>
<feature type="domain" description="Glycosyltransferase subfamily 4-like N-terminal" evidence="1">
    <location>
        <begin position="107"/>
        <end position="231"/>
    </location>
</feature>